<proteinExistence type="inferred from homology"/>
<feature type="domain" description="Flagellar basal body rod protein N-terminal" evidence="6">
    <location>
        <begin position="5"/>
        <end position="35"/>
    </location>
</feature>
<feature type="domain" description="Flagellar hook protein FlgE/F/G-like D1" evidence="9">
    <location>
        <begin position="95"/>
        <end position="160"/>
    </location>
</feature>
<sequence length="461" mass="49050">MMRSLYSGVSGLRNHQIRMDVLGNNIANVNTYGFKKSRVSFQDILSQTISGASAPTAQIGGVNPKQVGLGMTVASIDRIFTQGSLQTTGLNLDTAIQGDGFFILKKGDETFYTRAGGFGLDKNGTLVNPANGFRVQGWRAVRAGAEYIIDTTADVEDIIIPIGGKDPARATSVIRYKSNLNSETPVIPPGVTPTPEELMKATVVTNIDAYDSLGNVHRVTVSFRRLAEERNAWIATATVEGADEANLTLDVAGTNPNTTNSVILRFDSDGAPVSIQDNPGVTGAPADVMAQGRLVATLNITFPQQGTTQQITLDFGTSGQFDGITQFAGETTTKAYEQDGYAMGYLESFIIDSSGIITGIYSNGNKAPIAQIALARFTNPQGLKAEGDNNFRATNNSGLPDVGAAGTGGRGRITPGALEMSNVDLAEQFTDMIVTQRGFQANSRIITTSDQMLQELLTLKR</sequence>
<dbReference type="PANTHER" id="PTHR30435:SF1">
    <property type="entry name" value="FLAGELLAR HOOK PROTEIN FLGE"/>
    <property type="match status" value="1"/>
</dbReference>
<dbReference type="InterPro" id="IPR053967">
    <property type="entry name" value="LlgE_F_G-like_D1"/>
</dbReference>
<dbReference type="InterPro" id="IPR037925">
    <property type="entry name" value="FlgE/F/G-like"/>
</dbReference>
<evidence type="ECO:0000313" key="10">
    <source>
        <dbReference type="EMBL" id="RLE11249.1"/>
    </source>
</evidence>
<dbReference type="InterPro" id="IPR037058">
    <property type="entry name" value="Falgellar_hook_FlgE_sf"/>
</dbReference>
<comment type="caution">
    <text evidence="10">The sequence shown here is derived from an EMBL/GenBank/DDBJ whole genome shotgun (WGS) entry which is preliminary data.</text>
</comment>
<dbReference type="Pfam" id="PF00460">
    <property type="entry name" value="Flg_bb_rod"/>
    <property type="match status" value="1"/>
</dbReference>
<dbReference type="InterPro" id="IPR020013">
    <property type="entry name" value="Flagellar_FlgE/F/G"/>
</dbReference>
<dbReference type="NCBIfam" id="TIGR03506">
    <property type="entry name" value="FlgEFG_subfam"/>
    <property type="match status" value="1"/>
</dbReference>
<keyword evidence="4 5" id="KW-0975">Bacterial flagellum</keyword>
<evidence type="ECO:0000256" key="2">
    <source>
        <dbReference type="ARBA" id="ARBA00009677"/>
    </source>
</evidence>
<evidence type="ECO:0000256" key="3">
    <source>
        <dbReference type="ARBA" id="ARBA00019015"/>
    </source>
</evidence>
<evidence type="ECO:0000259" key="6">
    <source>
        <dbReference type="Pfam" id="PF00460"/>
    </source>
</evidence>
<organism evidence="10 11">
    <name type="scientific">Aerophobetes bacterium</name>
    <dbReference type="NCBI Taxonomy" id="2030807"/>
    <lineage>
        <taxon>Bacteria</taxon>
        <taxon>Candidatus Aerophobota</taxon>
    </lineage>
</organism>
<dbReference type="GO" id="GO:0005829">
    <property type="term" value="C:cytosol"/>
    <property type="evidence" value="ECO:0007669"/>
    <property type="project" value="TreeGrafter"/>
</dbReference>
<dbReference type="Pfam" id="PF07559">
    <property type="entry name" value="FlgE_D2"/>
    <property type="match status" value="1"/>
</dbReference>
<dbReference type="Gene3D" id="2.60.98.20">
    <property type="entry name" value="Flagellar hook protein FlgE"/>
    <property type="match status" value="1"/>
</dbReference>
<dbReference type="Pfam" id="PF06429">
    <property type="entry name" value="Flg_bbr_C"/>
    <property type="match status" value="1"/>
</dbReference>
<feature type="domain" description="Flagellar hook protein FlgE D2" evidence="8">
    <location>
        <begin position="179"/>
        <end position="341"/>
    </location>
</feature>
<evidence type="ECO:0000256" key="4">
    <source>
        <dbReference type="ARBA" id="ARBA00023143"/>
    </source>
</evidence>
<comment type="subcellular location">
    <subcellularLocation>
        <location evidence="1 5">Bacterial flagellum basal body</location>
    </subcellularLocation>
</comment>
<evidence type="ECO:0000259" key="7">
    <source>
        <dbReference type="Pfam" id="PF06429"/>
    </source>
</evidence>
<comment type="similarity">
    <text evidence="2 5">Belongs to the flagella basal body rod proteins family.</text>
</comment>
<dbReference type="EMBL" id="QMQA01000270">
    <property type="protein sequence ID" value="RLE11249.1"/>
    <property type="molecule type" value="Genomic_DNA"/>
</dbReference>
<dbReference type="Pfam" id="PF22692">
    <property type="entry name" value="LlgE_F_G_D1"/>
    <property type="match status" value="1"/>
</dbReference>
<dbReference type="GO" id="GO:0009424">
    <property type="term" value="C:bacterial-type flagellum hook"/>
    <property type="evidence" value="ECO:0007669"/>
    <property type="project" value="TreeGrafter"/>
</dbReference>
<comment type="function">
    <text evidence="5">A flexible structure which links the flagellar filament to the drive apparatus in the basal body.</text>
</comment>
<dbReference type="Proteomes" id="UP000280417">
    <property type="component" value="Unassembled WGS sequence"/>
</dbReference>
<evidence type="ECO:0000259" key="9">
    <source>
        <dbReference type="Pfam" id="PF22692"/>
    </source>
</evidence>
<gene>
    <name evidence="10" type="ORF">DRJ04_08410</name>
</gene>
<reference evidence="10 11" key="1">
    <citation type="submission" date="2018-06" db="EMBL/GenBank/DDBJ databases">
        <title>Extensive metabolic versatility and redundancy in microbially diverse, dynamic hydrothermal sediments.</title>
        <authorList>
            <person name="Dombrowski N."/>
            <person name="Teske A."/>
            <person name="Baker B.J."/>
        </authorList>
    </citation>
    <scope>NUCLEOTIDE SEQUENCE [LARGE SCALE GENOMIC DNA]</scope>
    <source>
        <strain evidence="10">B3_G15</strain>
    </source>
</reference>
<dbReference type="InterPro" id="IPR001444">
    <property type="entry name" value="Flag_bb_rod_N"/>
</dbReference>
<dbReference type="NCBIfam" id="NF004241">
    <property type="entry name" value="PRK05682.1-5"/>
    <property type="match status" value="1"/>
</dbReference>
<dbReference type="SUPFAM" id="SSF117143">
    <property type="entry name" value="Flagellar hook protein flgE"/>
    <property type="match status" value="1"/>
</dbReference>
<feature type="domain" description="Flagellar basal-body/hook protein C-terminal" evidence="7">
    <location>
        <begin position="415"/>
        <end position="459"/>
    </location>
</feature>
<accession>A0A662DAU6</accession>
<dbReference type="GO" id="GO:0071978">
    <property type="term" value="P:bacterial-type flagellum-dependent swarming motility"/>
    <property type="evidence" value="ECO:0007669"/>
    <property type="project" value="TreeGrafter"/>
</dbReference>
<evidence type="ECO:0000313" key="11">
    <source>
        <dbReference type="Proteomes" id="UP000280417"/>
    </source>
</evidence>
<keyword evidence="10" id="KW-0966">Cell projection</keyword>
<dbReference type="PANTHER" id="PTHR30435">
    <property type="entry name" value="FLAGELLAR PROTEIN"/>
    <property type="match status" value="1"/>
</dbReference>
<keyword evidence="10" id="KW-0969">Cilium</keyword>
<dbReference type="GO" id="GO:0009425">
    <property type="term" value="C:bacterial-type flagellum basal body"/>
    <property type="evidence" value="ECO:0007669"/>
    <property type="project" value="UniProtKB-SubCell"/>
</dbReference>
<dbReference type="InterPro" id="IPR011491">
    <property type="entry name" value="FlgE_D2"/>
</dbReference>
<evidence type="ECO:0000259" key="8">
    <source>
        <dbReference type="Pfam" id="PF07559"/>
    </source>
</evidence>
<dbReference type="InterPro" id="IPR010930">
    <property type="entry name" value="Flg_bb/hook_C_dom"/>
</dbReference>
<evidence type="ECO:0000256" key="1">
    <source>
        <dbReference type="ARBA" id="ARBA00004117"/>
    </source>
</evidence>
<name>A0A662DAU6_UNCAE</name>
<evidence type="ECO:0000256" key="5">
    <source>
        <dbReference type="RuleBase" id="RU362116"/>
    </source>
</evidence>
<keyword evidence="10" id="KW-0282">Flagellum</keyword>
<protein>
    <recommendedName>
        <fullName evidence="3 5">Flagellar hook protein FlgE</fullName>
    </recommendedName>
</protein>
<dbReference type="AlphaFoldDB" id="A0A662DAU6"/>